<gene>
    <name evidence="2" type="ORF">SAMN02745129_2150</name>
</gene>
<accession>A0A1M5TI01</accession>
<evidence type="ECO:0000256" key="1">
    <source>
        <dbReference type="SAM" id="SignalP"/>
    </source>
</evidence>
<keyword evidence="3" id="KW-1185">Reference proteome</keyword>
<dbReference type="OrthoDB" id="10013980at2"/>
<dbReference type="EMBL" id="FQXG01000003">
    <property type="protein sequence ID" value="SHH50291.1"/>
    <property type="molecule type" value="Genomic_DNA"/>
</dbReference>
<evidence type="ECO:0000313" key="3">
    <source>
        <dbReference type="Proteomes" id="UP000184268"/>
    </source>
</evidence>
<name>A0A1M5TI01_9GAMM</name>
<evidence type="ECO:0000313" key="2">
    <source>
        <dbReference type="EMBL" id="SHH50291.1"/>
    </source>
</evidence>
<sequence length="135" mass="14582">MKLTLALSVLLAFSVLAAQPANASTCPDRGGSTQVEEAWERAKEDACADLKDPEEAMAMNPFVYKDPNAMLANCGLGLELPGLPSFGIDFDYNFDVCDAVESLSGDLVRDINSKMQDWMSDATDKVTDVNGIKEN</sequence>
<feature type="signal peptide" evidence="1">
    <location>
        <begin position="1"/>
        <end position="17"/>
    </location>
</feature>
<organism evidence="2 3">
    <name type="scientific">Ferrimonas marina</name>
    <dbReference type="NCBI Taxonomy" id="299255"/>
    <lineage>
        <taxon>Bacteria</taxon>
        <taxon>Pseudomonadati</taxon>
        <taxon>Pseudomonadota</taxon>
        <taxon>Gammaproteobacteria</taxon>
        <taxon>Alteromonadales</taxon>
        <taxon>Ferrimonadaceae</taxon>
        <taxon>Ferrimonas</taxon>
    </lineage>
</organism>
<protein>
    <submittedName>
        <fullName evidence="2">Uncharacterized protein</fullName>
    </submittedName>
</protein>
<dbReference type="RefSeq" id="WP_067665609.1">
    <property type="nucleotide sequence ID" value="NZ_FQXG01000003.1"/>
</dbReference>
<keyword evidence="1" id="KW-0732">Signal</keyword>
<feature type="chain" id="PRO_5009913946" evidence="1">
    <location>
        <begin position="18"/>
        <end position="135"/>
    </location>
</feature>
<dbReference type="Proteomes" id="UP000184268">
    <property type="component" value="Unassembled WGS sequence"/>
</dbReference>
<reference evidence="2 3" key="1">
    <citation type="submission" date="2016-11" db="EMBL/GenBank/DDBJ databases">
        <authorList>
            <person name="Jaros S."/>
            <person name="Januszkiewicz K."/>
            <person name="Wedrychowicz H."/>
        </authorList>
    </citation>
    <scope>NUCLEOTIDE SEQUENCE [LARGE SCALE GENOMIC DNA]</scope>
    <source>
        <strain evidence="2 3">DSM 16917</strain>
    </source>
</reference>
<proteinExistence type="predicted"/>
<dbReference type="AlphaFoldDB" id="A0A1M5TI01"/>
<dbReference type="STRING" id="299255.SAMN02745129_2150"/>